<keyword evidence="1" id="KW-0732">Signal</keyword>
<sequence length="492" mass="53749">MGWAPGHAIAYASLELAYLAVLGSVVSARHWTPSPPWPSPSTLPPPGIALLHAELDQVRNDHAHMRGVRRAMARRVYFVDVASTLPSALQTSLSPLEATATWRDDVLEIVDPALYGAIYGRTRFAPRQHRFRVDSAPSIVGLSLVTESALRGVTCPVLQMLPTPILWDNTTESVTLESYINNVPASNEAAYEALTDSLRVVLPLLDVALGLDCDDYSPHRLTRDLTSTKTLRKMYRKQRGLPQNATVSAAELDAFIKSLKLQHPSYPRESVRMSSRPWPSPFVTTAEPTHQGICHVTAYRASAATSTTAWRRGSGAINEAARFTALVFYDVTNVEAQLECLETFASVCTEIDSATQEEIFLKKPRPQWNSQVTDRLPVYQGRVVLLASSVAHRLRLRALDATQPSGLKLVAWDFVSDRTGGILTTADVFPQQQGALQASLHGTWLESLLPDIFDMVVAFLGCSAISESEAQAAAAATKANRDAIVRASIGMP</sequence>
<name>A0A067CI11_SAPPC</name>
<gene>
    <name evidence="3" type="ORF">SPRG_20023</name>
</gene>
<evidence type="ECO:0000256" key="1">
    <source>
        <dbReference type="SAM" id="SignalP"/>
    </source>
</evidence>
<accession>A0A067CI11</accession>
<dbReference type="PANTHER" id="PTHR33119">
    <property type="entry name" value="IFI3P"/>
    <property type="match status" value="1"/>
</dbReference>
<protein>
    <recommendedName>
        <fullName evidence="2">DUF4246 domain-containing protein</fullName>
    </recommendedName>
</protein>
<evidence type="ECO:0000313" key="3">
    <source>
        <dbReference type="EMBL" id="KDO28820.1"/>
    </source>
</evidence>
<dbReference type="VEuPathDB" id="FungiDB:SPRG_20023"/>
<dbReference type="Pfam" id="PF14033">
    <property type="entry name" value="DUF4246"/>
    <property type="match status" value="1"/>
</dbReference>
<proteinExistence type="predicted"/>
<evidence type="ECO:0000259" key="2">
    <source>
        <dbReference type="Pfam" id="PF14033"/>
    </source>
</evidence>
<dbReference type="EMBL" id="KK583209">
    <property type="protein sequence ID" value="KDO28820.1"/>
    <property type="molecule type" value="Genomic_DNA"/>
</dbReference>
<feature type="chain" id="PRO_5001634534" description="DUF4246 domain-containing protein" evidence="1">
    <location>
        <begin position="29"/>
        <end position="492"/>
    </location>
</feature>
<dbReference type="AlphaFoldDB" id="A0A067CI11"/>
<dbReference type="OrthoDB" id="415532at2759"/>
<dbReference type="GeneID" id="24141264"/>
<organism evidence="3 4">
    <name type="scientific">Saprolegnia parasitica (strain CBS 223.65)</name>
    <dbReference type="NCBI Taxonomy" id="695850"/>
    <lineage>
        <taxon>Eukaryota</taxon>
        <taxon>Sar</taxon>
        <taxon>Stramenopiles</taxon>
        <taxon>Oomycota</taxon>
        <taxon>Saprolegniomycetes</taxon>
        <taxon>Saprolegniales</taxon>
        <taxon>Saprolegniaceae</taxon>
        <taxon>Saprolegnia</taxon>
    </lineage>
</organism>
<dbReference type="KEGG" id="spar:SPRG_20023"/>
<feature type="signal peptide" evidence="1">
    <location>
        <begin position="1"/>
        <end position="28"/>
    </location>
</feature>
<evidence type="ECO:0000313" key="4">
    <source>
        <dbReference type="Proteomes" id="UP000030745"/>
    </source>
</evidence>
<dbReference type="PANTHER" id="PTHR33119:SF1">
    <property type="entry name" value="FE2OG DIOXYGENASE DOMAIN-CONTAINING PROTEIN"/>
    <property type="match status" value="1"/>
</dbReference>
<feature type="domain" description="DUF4246" evidence="2">
    <location>
        <begin position="83"/>
        <end position="434"/>
    </location>
</feature>
<reference evidence="3 4" key="1">
    <citation type="journal article" date="2013" name="PLoS Genet.">
        <title>Distinctive expansion of potential virulence genes in the genome of the oomycete fish pathogen Saprolegnia parasitica.</title>
        <authorList>
            <person name="Jiang R.H."/>
            <person name="de Bruijn I."/>
            <person name="Haas B.J."/>
            <person name="Belmonte R."/>
            <person name="Lobach L."/>
            <person name="Christie J."/>
            <person name="van den Ackerveken G."/>
            <person name="Bottin A."/>
            <person name="Bulone V."/>
            <person name="Diaz-Moreno S.M."/>
            <person name="Dumas B."/>
            <person name="Fan L."/>
            <person name="Gaulin E."/>
            <person name="Govers F."/>
            <person name="Grenville-Briggs L.J."/>
            <person name="Horner N.R."/>
            <person name="Levin J.Z."/>
            <person name="Mammella M."/>
            <person name="Meijer H.J."/>
            <person name="Morris P."/>
            <person name="Nusbaum C."/>
            <person name="Oome S."/>
            <person name="Phillips A.J."/>
            <person name="van Rooyen D."/>
            <person name="Rzeszutek E."/>
            <person name="Saraiva M."/>
            <person name="Secombes C.J."/>
            <person name="Seidl M.F."/>
            <person name="Snel B."/>
            <person name="Stassen J.H."/>
            <person name="Sykes S."/>
            <person name="Tripathy S."/>
            <person name="van den Berg H."/>
            <person name="Vega-Arreguin J.C."/>
            <person name="Wawra S."/>
            <person name="Young S.K."/>
            <person name="Zeng Q."/>
            <person name="Dieguez-Uribeondo J."/>
            <person name="Russ C."/>
            <person name="Tyler B.M."/>
            <person name="van West P."/>
        </authorList>
    </citation>
    <scope>NUCLEOTIDE SEQUENCE [LARGE SCALE GENOMIC DNA]</scope>
    <source>
        <strain evidence="3 4">CBS 223.65</strain>
    </source>
</reference>
<keyword evidence="4" id="KW-1185">Reference proteome</keyword>
<dbReference type="InterPro" id="IPR049192">
    <property type="entry name" value="DUF4246_C"/>
</dbReference>
<dbReference type="Proteomes" id="UP000030745">
    <property type="component" value="Unassembled WGS sequence"/>
</dbReference>
<dbReference type="InterPro" id="IPR025340">
    <property type="entry name" value="DUF4246"/>
</dbReference>
<dbReference type="RefSeq" id="XP_012200551.1">
    <property type="nucleotide sequence ID" value="XM_012345161.1"/>
</dbReference>